<proteinExistence type="inferred from homology"/>
<dbReference type="EMBL" id="JAVXUO010002244">
    <property type="protein sequence ID" value="KAK2975063.1"/>
    <property type="molecule type" value="Genomic_DNA"/>
</dbReference>
<dbReference type="Gene3D" id="3.20.20.100">
    <property type="entry name" value="NADP-dependent oxidoreductase domain"/>
    <property type="match status" value="1"/>
</dbReference>
<dbReference type="InterPro" id="IPR005399">
    <property type="entry name" value="K_chnl_volt-dep_bsu_KCNAB-rel"/>
</dbReference>
<organism evidence="5 6">
    <name type="scientific">Escallonia rubra</name>
    <dbReference type="NCBI Taxonomy" id="112253"/>
    <lineage>
        <taxon>Eukaryota</taxon>
        <taxon>Viridiplantae</taxon>
        <taxon>Streptophyta</taxon>
        <taxon>Embryophyta</taxon>
        <taxon>Tracheophyta</taxon>
        <taxon>Spermatophyta</taxon>
        <taxon>Magnoliopsida</taxon>
        <taxon>eudicotyledons</taxon>
        <taxon>Gunneridae</taxon>
        <taxon>Pentapetalae</taxon>
        <taxon>asterids</taxon>
        <taxon>campanulids</taxon>
        <taxon>Escalloniales</taxon>
        <taxon>Escalloniaceae</taxon>
        <taxon>Escallonia</taxon>
    </lineage>
</organism>
<dbReference type="InterPro" id="IPR036812">
    <property type="entry name" value="NAD(P)_OxRdtase_dom_sf"/>
</dbReference>
<evidence type="ECO:0000313" key="5">
    <source>
        <dbReference type="EMBL" id="KAK2975063.1"/>
    </source>
</evidence>
<evidence type="ECO:0000256" key="2">
    <source>
        <dbReference type="ARBA" id="ARBA00022857"/>
    </source>
</evidence>
<gene>
    <name evidence="5" type="ORF">RJ640_022066</name>
</gene>
<sequence length="66" mass="7284">MELANVEAEYVPLYSNYGIGLTTWSPLASGVLTGKYNKGTIPSDRRFALENYKVAAPMVMSTVCFF</sequence>
<dbReference type="Pfam" id="PF00248">
    <property type="entry name" value="Aldo_ket_red"/>
    <property type="match status" value="1"/>
</dbReference>
<accession>A0AA88QRQ6</accession>
<dbReference type="InterPro" id="IPR023210">
    <property type="entry name" value="NADP_OxRdtase_dom"/>
</dbReference>
<dbReference type="Proteomes" id="UP001187471">
    <property type="component" value="Unassembled WGS sequence"/>
</dbReference>
<protein>
    <recommendedName>
        <fullName evidence="4">NADP-dependent oxidoreductase domain-containing protein</fullName>
    </recommendedName>
</protein>
<reference evidence="5" key="1">
    <citation type="submission" date="2022-12" db="EMBL/GenBank/DDBJ databases">
        <title>Draft genome assemblies for two species of Escallonia (Escalloniales).</title>
        <authorList>
            <person name="Chanderbali A."/>
            <person name="Dervinis C."/>
            <person name="Anghel I."/>
            <person name="Soltis D."/>
            <person name="Soltis P."/>
            <person name="Zapata F."/>
        </authorList>
    </citation>
    <scope>NUCLEOTIDE SEQUENCE</scope>
    <source>
        <strain evidence="5">UCBG92.1500</strain>
        <tissue evidence="5">Leaf</tissue>
    </source>
</reference>
<dbReference type="SUPFAM" id="SSF51430">
    <property type="entry name" value="NAD(P)-linked oxidoreductase"/>
    <property type="match status" value="1"/>
</dbReference>
<keyword evidence="6" id="KW-1185">Reference proteome</keyword>
<keyword evidence="2" id="KW-0521">NADP</keyword>
<feature type="domain" description="NADP-dependent oxidoreductase" evidence="4">
    <location>
        <begin position="6"/>
        <end position="45"/>
    </location>
</feature>
<evidence type="ECO:0000256" key="1">
    <source>
        <dbReference type="ARBA" id="ARBA00006515"/>
    </source>
</evidence>
<comment type="similarity">
    <text evidence="1">Belongs to the shaker potassium channel beta subunit family.</text>
</comment>
<dbReference type="AlphaFoldDB" id="A0AA88QRQ6"/>
<evidence type="ECO:0000256" key="3">
    <source>
        <dbReference type="ARBA" id="ARBA00023002"/>
    </source>
</evidence>
<keyword evidence="3" id="KW-0560">Oxidoreductase</keyword>
<dbReference type="GO" id="GO:0016491">
    <property type="term" value="F:oxidoreductase activity"/>
    <property type="evidence" value="ECO:0007669"/>
    <property type="project" value="UniProtKB-KW"/>
</dbReference>
<name>A0AA88QRQ6_9ASTE</name>
<evidence type="ECO:0000313" key="6">
    <source>
        <dbReference type="Proteomes" id="UP001187471"/>
    </source>
</evidence>
<comment type="caution">
    <text evidence="5">The sequence shown here is derived from an EMBL/GenBank/DDBJ whole genome shotgun (WGS) entry which is preliminary data.</text>
</comment>
<dbReference type="PANTHER" id="PTHR43150">
    <property type="entry name" value="HYPERKINETIC, ISOFORM M"/>
    <property type="match status" value="1"/>
</dbReference>
<evidence type="ECO:0000259" key="4">
    <source>
        <dbReference type="Pfam" id="PF00248"/>
    </source>
</evidence>
<dbReference type="PANTHER" id="PTHR43150:SF2">
    <property type="entry name" value="HYPERKINETIC, ISOFORM M"/>
    <property type="match status" value="1"/>
</dbReference>